<dbReference type="AlphaFoldDB" id="A0A023CVF6"/>
<dbReference type="InterPro" id="IPR019734">
    <property type="entry name" value="TPR_rpt"/>
</dbReference>
<evidence type="ECO:0000313" key="3">
    <source>
        <dbReference type="Proteomes" id="UP000050961"/>
    </source>
</evidence>
<gene>
    <name evidence="2" type="ORF">FD15_GL002002</name>
</gene>
<dbReference type="Proteomes" id="UP000050961">
    <property type="component" value="Unassembled WGS sequence"/>
</dbReference>
<proteinExistence type="predicted"/>
<dbReference type="Pfam" id="PF25058">
    <property type="entry name" value="ARM_TT21"/>
    <property type="match status" value="1"/>
</dbReference>
<reference evidence="2 3" key="1">
    <citation type="journal article" date="2015" name="Genome Announc.">
        <title>Expanding the biotechnology potential of lactobacilli through comparative genomics of 213 strains and associated genera.</title>
        <authorList>
            <person name="Sun Z."/>
            <person name="Harris H.M."/>
            <person name="McCann A."/>
            <person name="Guo C."/>
            <person name="Argimon S."/>
            <person name="Zhang W."/>
            <person name="Yang X."/>
            <person name="Jeffery I.B."/>
            <person name="Cooney J.C."/>
            <person name="Kagawa T.F."/>
            <person name="Liu W."/>
            <person name="Song Y."/>
            <person name="Salvetti E."/>
            <person name="Wrobel A."/>
            <person name="Rasinkangas P."/>
            <person name="Parkhill J."/>
            <person name="Rea M.C."/>
            <person name="O'Sullivan O."/>
            <person name="Ritari J."/>
            <person name="Douillard F.P."/>
            <person name="Paul Ross R."/>
            <person name="Yang R."/>
            <person name="Briner A.E."/>
            <person name="Felis G.E."/>
            <person name="de Vos W.M."/>
            <person name="Barrangou R."/>
            <person name="Klaenhammer T.R."/>
            <person name="Caufield P.W."/>
            <person name="Cui Y."/>
            <person name="Zhang H."/>
            <person name="O'Toole P.W."/>
        </authorList>
    </citation>
    <scope>NUCLEOTIDE SEQUENCE [LARGE SCALE GENOMIC DNA]</scope>
    <source>
        <strain evidence="2 3">DSM 21376</strain>
    </source>
</reference>
<dbReference type="EMBL" id="AYZF01000017">
    <property type="protein sequence ID" value="KRN05447.1"/>
    <property type="molecule type" value="Genomic_DNA"/>
</dbReference>
<dbReference type="OrthoDB" id="2080803at2"/>
<dbReference type="SMART" id="SM00028">
    <property type="entry name" value="TPR"/>
    <property type="match status" value="6"/>
</dbReference>
<dbReference type="Gene3D" id="1.25.40.10">
    <property type="entry name" value="Tetratricopeptide repeat domain"/>
    <property type="match status" value="2"/>
</dbReference>
<name>A0A023CVF6_9LACO</name>
<dbReference type="PANTHER" id="PTHR12558">
    <property type="entry name" value="CELL DIVISION CYCLE 16,23,27"/>
    <property type="match status" value="1"/>
</dbReference>
<dbReference type="SUPFAM" id="SSF48452">
    <property type="entry name" value="TPR-like"/>
    <property type="match status" value="3"/>
</dbReference>
<dbReference type="eggNOG" id="COG0457">
    <property type="taxonomic scope" value="Bacteria"/>
</dbReference>
<dbReference type="PANTHER" id="PTHR12558:SF13">
    <property type="entry name" value="CELL DIVISION CYCLE PROTEIN 27 HOMOLOG"/>
    <property type="match status" value="1"/>
</dbReference>
<dbReference type="PROSITE" id="PS50005">
    <property type="entry name" value="TPR"/>
    <property type="match status" value="1"/>
</dbReference>
<keyword evidence="1" id="KW-0802">TPR repeat</keyword>
<evidence type="ECO:0000256" key="1">
    <source>
        <dbReference type="PROSITE-ProRule" id="PRU00339"/>
    </source>
</evidence>
<dbReference type="RefSeq" id="WP_034986957.1">
    <property type="nucleotide sequence ID" value="NZ_AYZF01000017.1"/>
</dbReference>
<keyword evidence="3" id="KW-1185">Reference proteome</keyword>
<sequence>MSYSAKIISMIEMGKFDDVQSEFEKALQNDSVDLIYSLAEELYSMGFSELAQRAYQFLLNKYPQEDQLRTALADIAISEGNNDQALNYLAAVKPDSDAYLNSLLVAADLYQTQGLFEVSEQKLLDAIRIAPEEPVVIFALAEFYFDVKKYHQAIPLYLKLVKLGIAEFSQVKLAQRLGFSYAVSGKFEQALGYLEQVHEDNIDLDTRFQLAFTALQLKQYDEAIKNFTKLKESSSDYTTVYPYLAEAYEQQGLLQKALEVLQEGLRVDQYNIKLYQLASSTALKLQQPKLAEQYLRSALDLDPDNATLLIQLSNLLVELKRYHENIDLLTDYLEKGEIDPQLNWNLGRSYAKIEDDKNALANYQLAEQTFNNQPDFLREISFFFRKIGKLSAAEKSVTAYLNIVPEDLEMLDLQDELRDLN</sequence>
<protein>
    <submittedName>
        <fullName evidence="2">Uncharacterized protein</fullName>
    </submittedName>
</protein>
<dbReference type="STRING" id="1423806.FD15_GL002002"/>
<evidence type="ECO:0000313" key="2">
    <source>
        <dbReference type="EMBL" id="KRN05447.1"/>
    </source>
</evidence>
<comment type="caution">
    <text evidence="2">The sequence shown here is derived from an EMBL/GenBank/DDBJ whole genome shotgun (WGS) entry which is preliminary data.</text>
</comment>
<dbReference type="Pfam" id="PF13429">
    <property type="entry name" value="TPR_15"/>
    <property type="match status" value="1"/>
</dbReference>
<accession>A0A023CVF6</accession>
<dbReference type="PATRIC" id="fig|1423806.3.peg.2038"/>
<dbReference type="InterPro" id="IPR011990">
    <property type="entry name" value="TPR-like_helical_dom_sf"/>
</dbReference>
<feature type="repeat" description="TPR" evidence="1">
    <location>
        <begin position="238"/>
        <end position="271"/>
    </location>
</feature>
<organism evidence="2 3">
    <name type="scientific">Liquorilactobacillus sucicola DSM 21376 = JCM 15457</name>
    <dbReference type="NCBI Taxonomy" id="1423806"/>
    <lineage>
        <taxon>Bacteria</taxon>
        <taxon>Bacillati</taxon>
        <taxon>Bacillota</taxon>
        <taxon>Bacilli</taxon>
        <taxon>Lactobacillales</taxon>
        <taxon>Lactobacillaceae</taxon>
        <taxon>Liquorilactobacillus</taxon>
    </lineage>
</organism>